<organism evidence="3 4">
    <name type="scientific">Dyella nitratireducens</name>
    <dbReference type="NCBI Taxonomy" id="1849580"/>
    <lineage>
        <taxon>Bacteria</taxon>
        <taxon>Pseudomonadati</taxon>
        <taxon>Pseudomonadota</taxon>
        <taxon>Gammaproteobacteria</taxon>
        <taxon>Lysobacterales</taxon>
        <taxon>Rhodanobacteraceae</taxon>
        <taxon>Dyella</taxon>
    </lineage>
</organism>
<dbReference type="Pfam" id="PF01154">
    <property type="entry name" value="HMG_CoA_synt_N"/>
    <property type="match status" value="1"/>
</dbReference>
<dbReference type="PANTHER" id="PTHR43323">
    <property type="entry name" value="3-HYDROXY-3-METHYLGLUTARYL COENZYME A SYNTHASE"/>
    <property type="match status" value="1"/>
</dbReference>
<dbReference type="SUPFAM" id="SSF53901">
    <property type="entry name" value="Thiolase-like"/>
    <property type="match status" value="2"/>
</dbReference>
<dbReference type="Proteomes" id="UP000620046">
    <property type="component" value="Unassembled WGS sequence"/>
</dbReference>
<name>A0ABQ1GQC5_9GAMM</name>
<proteinExistence type="predicted"/>
<protein>
    <submittedName>
        <fullName evidence="3">Hydroxymethylglutaryl-CoA synthase</fullName>
    </submittedName>
</protein>
<evidence type="ECO:0000256" key="1">
    <source>
        <dbReference type="ARBA" id="ARBA00022679"/>
    </source>
</evidence>
<evidence type="ECO:0000259" key="2">
    <source>
        <dbReference type="Pfam" id="PF01154"/>
    </source>
</evidence>
<dbReference type="InterPro" id="IPR013528">
    <property type="entry name" value="HMG_CoA_synth_N"/>
</dbReference>
<keyword evidence="1" id="KW-0808">Transferase</keyword>
<gene>
    <name evidence="3" type="ORF">GCM10010981_41580</name>
</gene>
<comment type="caution">
    <text evidence="3">The sequence shown here is derived from an EMBL/GenBank/DDBJ whole genome shotgun (WGS) entry which is preliminary data.</text>
</comment>
<dbReference type="Gene3D" id="3.40.47.10">
    <property type="match status" value="1"/>
</dbReference>
<dbReference type="InterPro" id="IPR016039">
    <property type="entry name" value="Thiolase-like"/>
</dbReference>
<dbReference type="CDD" id="cd00827">
    <property type="entry name" value="init_cond_enzymes"/>
    <property type="match status" value="1"/>
</dbReference>
<dbReference type="PANTHER" id="PTHR43323:SF2">
    <property type="entry name" value="HYDROXYMETHYLGLUTARYL-COA SYNTHASE"/>
    <property type="match status" value="1"/>
</dbReference>
<dbReference type="EMBL" id="BMJA01000005">
    <property type="protein sequence ID" value="GGA48074.1"/>
    <property type="molecule type" value="Genomic_DNA"/>
</dbReference>
<dbReference type="RefSeq" id="WP_229721005.1">
    <property type="nucleotide sequence ID" value="NZ_BMJA01000005.1"/>
</dbReference>
<sequence length="500" mass="54862">MNTPNDTAARRNPGVSGMSLYVPRPRVSLRDWCEWTGNSWDKVQAVVGRSFRQPAPYEDAYTMAATAVLRLIQQYNIDPRNVGQLALGTESSKDNSAGAVIVRGMVDRELERLGLPRLSRQMEVPEFKHACLGGVYALKSALRYVAFDANGRQAIVVCSDIAAYERGSSGEQTQGAGAVAMLVEAQPKLFEVDLAHAGSASDFRGPDFRKPLLRYFHQEYGQRHRRLHDFPIFSGKYSTFAYLDEVGQATDAMIQRLGVSDLAFLDGAGGLFFHRPYHMMPLQALAFIYARALARAPQPNADFQALCEQAGVSPEGVIAECRNTPDLFGEFLSQGAHAEAPQDAHPLTTKLSGVARKSPAFQQLLATRVNLGTDWAMELGNLYTAALPAWIAAGFEQALENNVEWTDAKLYAIGYGSGDASEAIPLRVVPGWREAAAKIGFRTALAESTDLTREQYEAMHDGQDVALDCPPVNQFVIARTGDTYEAAFQDLGVDYYEFAQ</sequence>
<evidence type="ECO:0000313" key="4">
    <source>
        <dbReference type="Proteomes" id="UP000620046"/>
    </source>
</evidence>
<accession>A0ABQ1GQC5</accession>
<feature type="domain" description="Hydroxymethylglutaryl-coenzyme A synthase N-terminal" evidence="2">
    <location>
        <begin position="11"/>
        <end position="184"/>
    </location>
</feature>
<evidence type="ECO:0000313" key="3">
    <source>
        <dbReference type="EMBL" id="GGA48074.1"/>
    </source>
</evidence>
<keyword evidence="4" id="KW-1185">Reference proteome</keyword>
<reference evidence="4" key="1">
    <citation type="journal article" date="2019" name="Int. J. Syst. Evol. Microbiol.">
        <title>The Global Catalogue of Microorganisms (GCM) 10K type strain sequencing project: providing services to taxonomists for standard genome sequencing and annotation.</title>
        <authorList>
            <consortium name="The Broad Institute Genomics Platform"/>
            <consortium name="The Broad Institute Genome Sequencing Center for Infectious Disease"/>
            <person name="Wu L."/>
            <person name="Ma J."/>
        </authorList>
    </citation>
    <scope>NUCLEOTIDE SEQUENCE [LARGE SCALE GENOMIC DNA]</scope>
    <source>
        <strain evidence="4">CGMCC 1.15439</strain>
    </source>
</reference>